<accession>A0A934WNT3</accession>
<reference evidence="3" key="2">
    <citation type="submission" date="2021-01" db="EMBL/GenBank/DDBJ databases">
        <authorList>
            <person name="Kang M."/>
        </authorList>
    </citation>
    <scope>NUCLEOTIDE SEQUENCE</scope>
    <source>
        <strain evidence="3">KACC 17527</strain>
    </source>
</reference>
<feature type="signal peptide" evidence="2">
    <location>
        <begin position="1"/>
        <end position="19"/>
    </location>
</feature>
<evidence type="ECO:0000256" key="2">
    <source>
        <dbReference type="SAM" id="SignalP"/>
    </source>
</evidence>
<feature type="chain" id="PRO_5037437737" description="Protein tyrosine phosphatase" evidence="2">
    <location>
        <begin position="20"/>
        <end position="89"/>
    </location>
</feature>
<dbReference type="EMBL" id="JAEPWM010000007">
    <property type="protein sequence ID" value="MBK6007895.1"/>
    <property type="molecule type" value="Genomic_DNA"/>
</dbReference>
<name>A0A934WNT3_9BURK</name>
<keyword evidence="2" id="KW-0732">Signal</keyword>
<comment type="caution">
    <text evidence="3">The sequence shown here is derived from an EMBL/GenBank/DDBJ whole genome shotgun (WGS) entry which is preliminary data.</text>
</comment>
<reference evidence="3" key="1">
    <citation type="journal article" date="2012" name="J. Microbiol. Biotechnol.">
        <title>Ramlibacter ginsenosidimutans sp. nov., with ginsenoside-converting activity.</title>
        <authorList>
            <person name="Wang L."/>
            <person name="An D.S."/>
            <person name="Kim S.G."/>
            <person name="Jin F.X."/>
            <person name="Kim S.C."/>
            <person name="Lee S.T."/>
            <person name="Im W.T."/>
        </authorList>
    </citation>
    <scope>NUCLEOTIDE SEQUENCE</scope>
    <source>
        <strain evidence="3">KACC 17527</strain>
    </source>
</reference>
<proteinExistence type="predicted"/>
<feature type="region of interest" description="Disordered" evidence="1">
    <location>
        <begin position="23"/>
        <end position="89"/>
    </location>
</feature>
<evidence type="ECO:0000313" key="4">
    <source>
        <dbReference type="Proteomes" id="UP000630528"/>
    </source>
</evidence>
<evidence type="ECO:0000256" key="1">
    <source>
        <dbReference type="SAM" id="MobiDB-lite"/>
    </source>
</evidence>
<feature type="compositionally biased region" description="Low complexity" evidence="1">
    <location>
        <begin position="23"/>
        <end position="35"/>
    </location>
</feature>
<evidence type="ECO:0008006" key="5">
    <source>
        <dbReference type="Google" id="ProtNLM"/>
    </source>
</evidence>
<protein>
    <recommendedName>
        <fullName evidence="5">Protein tyrosine phosphatase</fullName>
    </recommendedName>
</protein>
<evidence type="ECO:0000313" key="3">
    <source>
        <dbReference type="EMBL" id="MBK6007895.1"/>
    </source>
</evidence>
<organism evidence="3 4">
    <name type="scientific">Ramlibacter ginsenosidimutans</name>
    <dbReference type="NCBI Taxonomy" id="502333"/>
    <lineage>
        <taxon>Bacteria</taxon>
        <taxon>Pseudomonadati</taxon>
        <taxon>Pseudomonadota</taxon>
        <taxon>Betaproteobacteria</taxon>
        <taxon>Burkholderiales</taxon>
        <taxon>Comamonadaceae</taxon>
        <taxon>Ramlibacter</taxon>
    </lineage>
</organism>
<dbReference type="RefSeq" id="WP_201174228.1">
    <property type="nucleotide sequence ID" value="NZ_JAEPWM010000007.1"/>
</dbReference>
<gene>
    <name evidence="3" type="ORF">JJB11_17485</name>
</gene>
<sequence length="89" mass="9191">MTKLLAVLIAGLFSAAVFAQATPATPATPAAPAAKAEVKADAKKEEKAAAKTEKKEEKAAAKTEKKADKKVAKKDSKKAAAPKAEEKKS</sequence>
<dbReference type="Proteomes" id="UP000630528">
    <property type="component" value="Unassembled WGS sequence"/>
</dbReference>
<feature type="compositionally biased region" description="Basic and acidic residues" evidence="1">
    <location>
        <begin position="36"/>
        <end position="89"/>
    </location>
</feature>
<dbReference type="AlphaFoldDB" id="A0A934WNT3"/>
<keyword evidence="4" id="KW-1185">Reference proteome</keyword>